<sequence length="66" mass="7624">MKALEQACWKCASSREVTWSGEERGRHSQRQRERLTGLIVKMETQKRPGGEFQLGNVSILYDEPTE</sequence>
<organism evidence="1 2">
    <name type="scientific">Myodes glareolus</name>
    <name type="common">Bank vole</name>
    <name type="synonym">Clethrionomys glareolus</name>
    <dbReference type="NCBI Taxonomy" id="447135"/>
    <lineage>
        <taxon>Eukaryota</taxon>
        <taxon>Metazoa</taxon>
        <taxon>Chordata</taxon>
        <taxon>Craniata</taxon>
        <taxon>Vertebrata</taxon>
        <taxon>Euteleostomi</taxon>
        <taxon>Mammalia</taxon>
        <taxon>Eutheria</taxon>
        <taxon>Euarchontoglires</taxon>
        <taxon>Glires</taxon>
        <taxon>Rodentia</taxon>
        <taxon>Myomorpha</taxon>
        <taxon>Muroidea</taxon>
        <taxon>Cricetidae</taxon>
        <taxon>Arvicolinae</taxon>
        <taxon>Myodes</taxon>
    </lineage>
</organism>
<accession>A0AAW0I1L4</accession>
<dbReference type="EMBL" id="JBBHLL010000243">
    <property type="protein sequence ID" value="KAK7808263.1"/>
    <property type="molecule type" value="Genomic_DNA"/>
</dbReference>
<reference evidence="1 2" key="1">
    <citation type="journal article" date="2023" name="bioRxiv">
        <title>Conserved and derived expression patterns and positive selection on dental genes reveal complex evolutionary context of ever-growing rodent molars.</title>
        <authorList>
            <person name="Calamari Z.T."/>
            <person name="Song A."/>
            <person name="Cohen E."/>
            <person name="Akter M."/>
            <person name="Roy R.D."/>
            <person name="Hallikas O."/>
            <person name="Christensen M.M."/>
            <person name="Li P."/>
            <person name="Marangoni P."/>
            <person name="Jernvall J."/>
            <person name="Klein O.D."/>
        </authorList>
    </citation>
    <scope>NUCLEOTIDE SEQUENCE [LARGE SCALE GENOMIC DNA]</scope>
    <source>
        <strain evidence="1">V071</strain>
    </source>
</reference>
<dbReference type="Proteomes" id="UP001488838">
    <property type="component" value="Unassembled WGS sequence"/>
</dbReference>
<comment type="caution">
    <text evidence="1">The sequence shown here is derived from an EMBL/GenBank/DDBJ whole genome shotgun (WGS) entry which is preliminary data.</text>
</comment>
<keyword evidence="2" id="KW-1185">Reference proteome</keyword>
<name>A0AAW0I1L4_MYOGA</name>
<gene>
    <name evidence="1" type="ORF">U0070_013945</name>
</gene>
<protein>
    <submittedName>
        <fullName evidence="1">Uncharacterized protein</fullName>
    </submittedName>
</protein>
<evidence type="ECO:0000313" key="2">
    <source>
        <dbReference type="Proteomes" id="UP001488838"/>
    </source>
</evidence>
<dbReference type="AlphaFoldDB" id="A0AAW0I1L4"/>
<evidence type="ECO:0000313" key="1">
    <source>
        <dbReference type="EMBL" id="KAK7808263.1"/>
    </source>
</evidence>
<proteinExistence type="predicted"/>